<evidence type="ECO:0000256" key="1">
    <source>
        <dbReference type="ARBA" id="ARBA00004141"/>
    </source>
</evidence>
<dbReference type="InterPro" id="IPR011527">
    <property type="entry name" value="ABC1_TM_dom"/>
</dbReference>
<evidence type="ECO:0000256" key="3">
    <source>
        <dbReference type="ARBA" id="ARBA00022448"/>
    </source>
</evidence>
<dbReference type="GO" id="GO:0005737">
    <property type="term" value="C:cytoplasm"/>
    <property type="evidence" value="ECO:0007669"/>
    <property type="project" value="UniProtKB-ARBA"/>
</dbReference>
<keyword evidence="10" id="KW-0325">Glycoprotein</keyword>
<dbReference type="InterPro" id="IPR003593">
    <property type="entry name" value="AAA+_ATPase"/>
</dbReference>
<dbReference type="SMART" id="SM00382">
    <property type="entry name" value="AAA"/>
    <property type="match status" value="2"/>
</dbReference>
<keyword evidence="3" id="KW-0813">Transport</keyword>
<dbReference type="Gene3D" id="1.20.1560.10">
    <property type="entry name" value="ABC transporter type 1, transmembrane domain"/>
    <property type="match status" value="2"/>
</dbReference>
<feature type="transmembrane region" description="Helical" evidence="12">
    <location>
        <begin position="269"/>
        <end position="294"/>
    </location>
</feature>
<dbReference type="InterPro" id="IPR003439">
    <property type="entry name" value="ABC_transporter-like_ATP-bd"/>
</dbReference>
<dbReference type="Pfam" id="PF00005">
    <property type="entry name" value="ABC_tran"/>
    <property type="match status" value="2"/>
</dbReference>
<keyword evidence="9 12" id="KW-0472">Membrane</keyword>
<evidence type="ECO:0000256" key="7">
    <source>
        <dbReference type="ARBA" id="ARBA00022840"/>
    </source>
</evidence>
<dbReference type="GO" id="GO:0140359">
    <property type="term" value="F:ABC-type transporter activity"/>
    <property type="evidence" value="ECO:0007669"/>
    <property type="project" value="InterPro"/>
</dbReference>
<dbReference type="GO" id="GO:0005524">
    <property type="term" value="F:ATP binding"/>
    <property type="evidence" value="ECO:0007669"/>
    <property type="project" value="UniProtKB-KW"/>
</dbReference>
<dbReference type="Gene3D" id="3.40.50.300">
    <property type="entry name" value="P-loop containing nucleotide triphosphate hydrolases"/>
    <property type="match status" value="2"/>
</dbReference>
<keyword evidence="6" id="KW-0547">Nucleotide-binding</keyword>
<feature type="transmembrane region" description="Helical" evidence="12">
    <location>
        <begin position="151"/>
        <end position="173"/>
    </location>
</feature>
<feature type="transmembrane region" description="Helical" evidence="12">
    <location>
        <begin position="426"/>
        <end position="444"/>
    </location>
</feature>
<feature type="transmembrane region" description="Helical" evidence="12">
    <location>
        <begin position="399"/>
        <end position="420"/>
    </location>
</feature>
<proteinExistence type="inferred from homology"/>
<gene>
    <name evidence="15" type="ORF">BDV38DRAFT_278906</name>
</gene>
<dbReference type="RefSeq" id="XP_031917614.1">
    <property type="nucleotide sequence ID" value="XM_032058858.1"/>
</dbReference>
<evidence type="ECO:0000256" key="2">
    <source>
        <dbReference type="ARBA" id="ARBA00009726"/>
    </source>
</evidence>
<name>A0A5N6T5U1_ASPPS</name>
<dbReference type="InterPro" id="IPR017871">
    <property type="entry name" value="ABC_transporter-like_CS"/>
</dbReference>
<dbReference type="PROSITE" id="PS50929">
    <property type="entry name" value="ABC_TM1F"/>
    <property type="match status" value="2"/>
</dbReference>
<evidence type="ECO:0000256" key="9">
    <source>
        <dbReference type="ARBA" id="ARBA00023136"/>
    </source>
</evidence>
<feature type="domain" description="ABC transporter" evidence="13">
    <location>
        <begin position="593"/>
        <end position="843"/>
    </location>
</feature>
<keyword evidence="7" id="KW-0067">ATP-binding</keyword>
<feature type="domain" description="ABC transmembrane type-1" evidence="14">
    <location>
        <begin position="910"/>
        <end position="1192"/>
    </location>
</feature>
<dbReference type="FunFam" id="3.40.50.300:FF:000610">
    <property type="entry name" value="Multidrug resistance-associated ABC transporter"/>
    <property type="match status" value="1"/>
</dbReference>
<dbReference type="InterPro" id="IPR036640">
    <property type="entry name" value="ABC1_TM_sf"/>
</dbReference>
<feature type="transmembrane region" description="Helical" evidence="12">
    <location>
        <begin position="127"/>
        <end position="145"/>
    </location>
</feature>
<dbReference type="InterPro" id="IPR050173">
    <property type="entry name" value="ABC_transporter_C-like"/>
</dbReference>
<evidence type="ECO:0000313" key="15">
    <source>
        <dbReference type="EMBL" id="KAE8141551.1"/>
    </source>
</evidence>
<keyword evidence="4 12" id="KW-0812">Transmembrane</keyword>
<dbReference type="GO" id="GO:0016020">
    <property type="term" value="C:membrane"/>
    <property type="evidence" value="ECO:0007669"/>
    <property type="project" value="UniProtKB-SubCell"/>
</dbReference>
<evidence type="ECO:0000259" key="13">
    <source>
        <dbReference type="PROSITE" id="PS50893"/>
    </source>
</evidence>
<feature type="domain" description="ABC transporter" evidence="13">
    <location>
        <begin position="1226"/>
        <end position="1476"/>
    </location>
</feature>
<evidence type="ECO:0000256" key="4">
    <source>
        <dbReference type="ARBA" id="ARBA00022692"/>
    </source>
</evidence>
<feature type="transmembrane region" description="Helical" evidence="12">
    <location>
        <begin position="314"/>
        <end position="336"/>
    </location>
</feature>
<feature type="transmembrane region" description="Helical" evidence="12">
    <location>
        <begin position="1053"/>
        <end position="1071"/>
    </location>
</feature>
<feature type="transmembrane region" description="Helical" evidence="12">
    <location>
        <begin position="96"/>
        <end position="115"/>
    </location>
</feature>
<dbReference type="CDD" id="cd03250">
    <property type="entry name" value="ABCC_MRP_domain1"/>
    <property type="match status" value="1"/>
</dbReference>
<evidence type="ECO:0000256" key="10">
    <source>
        <dbReference type="ARBA" id="ARBA00023180"/>
    </source>
</evidence>
<dbReference type="PROSITE" id="PS00211">
    <property type="entry name" value="ABC_TRANSPORTER_1"/>
    <property type="match status" value="2"/>
</dbReference>
<dbReference type="GeneID" id="43643068"/>
<comment type="subcellular location">
    <subcellularLocation>
        <location evidence="1">Membrane</location>
        <topology evidence="1">Multi-pass membrane protein</topology>
    </subcellularLocation>
</comment>
<keyword evidence="15" id="KW-0378">Hydrolase</keyword>
<dbReference type="PANTHER" id="PTHR24223:SF456">
    <property type="entry name" value="MULTIDRUG RESISTANCE-ASSOCIATED PROTEIN LETHAL(2)03659"/>
    <property type="match status" value="1"/>
</dbReference>
<feature type="domain" description="ABC transmembrane type-1" evidence="14">
    <location>
        <begin position="274"/>
        <end position="566"/>
    </location>
</feature>
<evidence type="ECO:0000256" key="6">
    <source>
        <dbReference type="ARBA" id="ARBA00022741"/>
    </source>
</evidence>
<keyword evidence="8 12" id="KW-1133">Transmembrane helix</keyword>
<protein>
    <submittedName>
        <fullName evidence="15">P-loop containing nucleoside triphosphate hydrolase protein</fullName>
    </submittedName>
</protein>
<evidence type="ECO:0000256" key="8">
    <source>
        <dbReference type="ARBA" id="ARBA00022989"/>
    </source>
</evidence>
<organism evidence="15 16">
    <name type="scientific">Aspergillus pseudotamarii</name>
    <dbReference type="NCBI Taxonomy" id="132259"/>
    <lineage>
        <taxon>Eukaryota</taxon>
        <taxon>Fungi</taxon>
        <taxon>Dikarya</taxon>
        <taxon>Ascomycota</taxon>
        <taxon>Pezizomycotina</taxon>
        <taxon>Eurotiomycetes</taxon>
        <taxon>Eurotiomycetidae</taxon>
        <taxon>Eurotiales</taxon>
        <taxon>Aspergillaceae</taxon>
        <taxon>Aspergillus</taxon>
        <taxon>Aspergillus subgen. Circumdati</taxon>
    </lineage>
</organism>
<feature type="region of interest" description="Disordered" evidence="11">
    <location>
        <begin position="846"/>
        <end position="876"/>
    </location>
</feature>
<dbReference type="CDD" id="cd18596">
    <property type="entry name" value="ABC_6TM_VMR1_D1_like"/>
    <property type="match status" value="1"/>
</dbReference>
<dbReference type="GO" id="GO:0016887">
    <property type="term" value="F:ATP hydrolysis activity"/>
    <property type="evidence" value="ECO:0007669"/>
    <property type="project" value="InterPro"/>
</dbReference>
<evidence type="ECO:0000256" key="11">
    <source>
        <dbReference type="SAM" id="MobiDB-lite"/>
    </source>
</evidence>
<feature type="region of interest" description="Disordered" evidence="11">
    <location>
        <begin position="1342"/>
        <end position="1362"/>
    </location>
</feature>
<sequence length="1492" mass="163763">MLDSPPSLLMGNITALVLAFLLALPAISSLVRCLGRLSHAKDQFATNFYTDRDGEAAADAVQAVTRWRHRVAIAIILVGTCGVALARAIVTPTQDGWTHFGISTLLVVQSVALLLEPHAVARFSLGLQISANGLIAIITFFFQQQTPTSSVYATFIAVECSCLILTSLLGLLLPRRPDVCRNGTVVDRENSTSFLGRITFSWAATVMILMGRGKDVDVDQLPELDHDSRAENLQRSFSQAKENVQRKAAPTAAIQAPMWKILLHAHRHYLLLEFVLCLIQAVVAFSPNLSLLAILRFLEGRSEHGLQIAEMSVIAVALGASMMLSAFMENWLYWVAWNKISVRVYEQISIIVYNKAMRLTGSSSPNTTADGEGEKDADTQNAINLVAVDGQRIATFATFCFNLLLAPLKLVVACVLLNSLLGWQSLLTGIANLVILTPLIVLCGRKYAAAGRDLMGARDGKMAILSEVLQGIQQVKFAALESKWERKIHELRKDELAAQGRVFVWNATTMSLYLLGPILLAIGSLGIYAIRHNGLTSSIAFTAISVLATIQISLGMIPELLSNMLDALGSMRRLDEFFMAPEKQPNLTPSTDIGFHNATVAWPGTATKDYLPWTLQELNLDFPRGELSIISGRTGSGKSLLLAATLGECDILHGEVKAPVQPHHDDIWSVSTTSERWIVGSAVGYAAQLPWIEAATVKENILFGLPVHAERYKQVLHACALLADLEIFPDGDRTEIGPNGVNLSGGQKARIALARALYSRAGILILDDIFSAVDVHTAQHLYKHALTGPLATGRTRILATHYVGICLPDAEYIVHLQNGMVEFAGKPSELQDNAVLETVLNLQSVDGDEPSQVTMPQQESDRPRSAESRPESQHKAQAFVQKEKGRTSVPVLQLFHQYISASGSWHRWGLLVLGYLSYTALTLGRNWWLRTWSGQGTGASEQSTIDPSLKFYLAVYIAIAACEWIVGSLRVCFVFLATLQASESLFQECLQAVLRAPLRWLDTVPLGQILNRFSADFNQVDSRLCADLTLMLNTGMVCVSIVVAGLFVNRLLIIFTIPLAFCWVFFARQYLIASREVKRIENISRSPVYEQINTSLTGLWTIRAYGKSDIYIHAMQDRIDRHARAFWTQWLLTRWLGLRVSMIGAIFAACVALLVTTQGKIDAATAGFTISFAVQLTGAMTPCIRSYTNVELGMNAVDRVLEYSDIEPENYEGIDPPAAWPTNGRVEVTDLTVEYAPSLPPVLRGLNFVVEGSQRIGIVGRTGAGKSSLALALFRFLEASEGQILIDGIDISKVKLAHLRSRLTIIPQNPVLFSGTIRSNLDPFDEVDDTDLLAALSQVRFTPEPFDSPEPSDDGSTTLPPAVDYLETPVSQGGLNFSQGQRQLLCLARAIVANPKILMLDEATSAVDHTTDSQIQEALRAKFGWESSTLLVIAHRLSTIADFDRILVLDNGAAVEFGHPRDLMEMRNGVFRGMVDEDAEREKLIEVIYSQP</sequence>
<dbReference type="CDD" id="cd18604">
    <property type="entry name" value="ABC_6TM_VMR1_D2_like"/>
    <property type="match status" value="1"/>
</dbReference>
<feature type="transmembrane region" description="Helical" evidence="12">
    <location>
        <begin position="71"/>
        <end position="90"/>
    </location>
</feature>
<feature type="transmembrane region" description="Helical" evidence="12">
    <location>
        <begin position="12"/>
        <end position="31"/>
    </location>
</feature>
<feature type="transmembrane region" description="Helical" evidence="12">
    <location>
        <begin position="502"/>
        <end position="529"/>
    </location>
</feature>
<dbReference type="EMBL" id="ML743557">
    <property type="protein sequence ID" value="KAE8141551.1"/>
    <property type="molecule type" value="Genomic_DNA"/>
</dbReference>
<reference evidence="15 16" key="1">
    <citation type="submission" date="2019-04" db="EMBL/GenBank/DDBJ databases">
        <title>Friends and foes A comparative genomics study of 23 Aspergillus species from section Flavi.</title>
        <authorList>
            <consortium name="DOE Joint Genome Institute"/>
            <person name="Kjaerbolling I."/>
            <person name="Vesth T."/>
            <person name="Frisvad J.C."/>
            <person name="Nybo J.L."/>
            <person name="Theobald S."/>
            <person name="Kildgaard S."/>
            <person name="Isbrandt T."/>
            <person name="Kuo A."/>
            <person name="Sato A."/>
            <person name="Lyhne E.K."/>
            <person name="Kogle M.E."/>
            <person name="Wiebenga A."/>
            <person name="Kun R.S."/>
            <person name="Lubbers R.J."/>
            <person name="Makela M.R."/>
            <person name="Barry K."/>
            <person name="Chovatia M."/>
            <person name="Clum A."/>
            <person name="Daum C."/>
            <person name="Haridas S."/>
            <person name="He G."/>
            <person name="LaButti K."/>
            <person name="Lipzen A."/>
            <person name="Mondo S."/>
            <person name="Riley R."/>
            <person name="Salamov A."/>
            <person name="Simmons B.A."/>
            <person name="Magnuson J.K."/>
            <person name="Henrissat B."/>
            <person name="Mortensen U.H."/>
            <person name="Larsen T.O."/>
            <person name="Devries R.P."/>
            <person name="Grigoriev I.V."/>
            <person name="Machida M."/>
            <person name="Baker S.E."/>
            <person name="Andersen M.R."/>
        </authorList>
    </citation>
    <scope>NUCLEOTIDE SEQUENCE [LARGE SCALE GENOMIC DNA]</scope>
    <source>
        <strain evidence="15 16">CBS 117625</strain>
    </source>
</reference>
<dbReference type="CDD" id="cd03244">
    <property type="entry name" value="ABCC_MRP_domain2"/>
    <property type="match status" value="1"/>
</dbReference>
<accession>A0A5N6T5U1</accession>
<evidence type="ECO:0000256" key="5">
    <source>
        <dbReference type="ARBA" id="ARBA00022737"/>
    </source>
</evidence>
<dbReference type="FunFam" id="1.20.1560.10:FF:000013">
    <property type="entry name" value="ABC transporter C family member 2"/>
    <property type="match status" value="1"/>
</dbReference>
<dbReference type="SUPFAM" id="SSF52540">
    <property type="entry name" value="P-loop containing nucleoside triphosphate hydrolases"/>
    <property type="match status" value="2"/>
</dbReference>
<feature type="transmembrane region" description="Helical" evidence="12">
    <location>
        <begin position="1028"/>
        <end position="1047"/>
    </location>
</feature>
<comment type="similarity">
    <text evidence="2">Belongs to the ABC transporter superfamily. ABCC family. Conjugate transporter (TC 3.A.1.208) subfamily.</text>
</comment>
<evidence type="ECO:0000259" key="14">
    <source>
        <dbReference type="PROSITE" id="PS50929"/>
    </source>
</evidence>
<dbReference type="FunFam" id="3.40.50.300:FF:000825">
    <property type="entry name" value="ABC bile acid transporter"/>
    <property type="match status" value="1"/>
</dbReference>
<dbReference type="SUPFAM" id="SSF90123">
    <property type="entry name" value="ABC transporter transmembrane region"/>
    <property type="match status" value="2"/>
</dbReference>
<dbReference type="OrthoDB" id="6500128at2759"/>
<evidence type="ECO:0000313" key="16">
    <source>
        <dbReference type="Proteomes" id="UP000325672"/>
    </source>
</evidence>
<feature type="transmembrane region" description="Helical" evidence="12">
    <location>
        <begin position="949"/>
        <end position="977"/>
    </location>
</feature>
<feature type="transmembrane region" description="Helical" evidence="12">
    <location>
        <begin position="535"/>
        <end position="557"/>
    </location>
</feature>
<dbReference type="InterPro" id="IPR027417">
    <property type="entry name" value="P-loop_NTPase"/>
</dbReference>
<dbReference type="Proteomes" id="UP000325672">
    <property type="component" value="Unassembled WGS sequence"/>
</dbReference>
<feature type="compositionally biased region" description="Basic and acidic residues" evidence="11">
    <location>
        <begin position="859"/>
        <end position="874"/>
    </location>
</feature>
<keyword evidence="16" id="KW-1185">Reference proteome</keyword>
<dbReference type="Pfam" id="PF00664">
    <property type="entry name" value="ABC_membrane"/>
    <property type="match status" value="2"/>
</dbReference>
<dbReference type="PROSITE" id="PS50893">
    <property type="entry name" value="ABC_TRANSPORTER_2"/>
    <property type="match status" value="2"/>
</dbReference>
<dbReference type="PANTHER" id="PTHR24223">
    <property type="entry name" value="ATP-BINDING CASSETTE SUB-FAMILY C"/>
    <property type="match status" value="1"/>
</dbReference>
<evidence type="ECO:0000256" key="12">
    <source>
        <dbReference type="SAM" id="Phobius"/>
    </source>
</evidence>
<feature type="transmembrane region" description="Helical" evidence="12">
    <location>
        <begin position="908"/>
        <end position="929"/>
    </location>
</feature>
<keyword evidence="5" id="KW-0677">Repeat</keyword>
<feature type="transmembrane region" description="Helical" evidence="12">
    <location>
        <begin position="1136"/>
        <end position="1155"/>
    </location>
</feature>